<dbReference type="InterPro" id="IPR029063">
    <property type="entry name" value="SAM-dependent_MTases_sf"/>
</dbReference>
<gene>
    <name evidence="3" type="ORF">DSCA_41280</name>
</gene>
<dbReference type="RefSeq" id="WP_155318162.1">
    <property type="nucleotide sequence ID" value="NZ_AP021874.1"/>
</dbReference>
<dbReference type="SUPFAM" id="SSF53335">
    <property type="entry name" value="S-adenosyl-L-methionine-dependent methyltransferases"/>
    <property type="match status" value="1"/>
</dbReference>
<evidence type="ECO:0000313" key="3">
    <source>
        <dbReference type="EMBL" id="BBO70198.1"/>
    </source>
</evidence>
<dbReference type="OrthoDB" id="9785995at2"/>
<evidence type="ECO:0000313" key="4">
    <source>
        <dbReference type="Proteomes" id="UP000427906"/>
    </source>
</evidence>
<sequence length="282" mass="30992">MSVSSASLDVHVLRFIANSPFKVSFARLKRHVNEAGPVSTNTLKKVVTGLIQDGQLCYTCHYGRSFIEISFDRPRRVSDHVVLKSPRSVWDDSGDLSVISLSRGASFGGGEHPSTRLAIRLIDHVLHWPCLQDRKKKLRVIDIGTGSGVLAIVAAKMGVGHVCGLDTDPCARFEARNNVDLNEVDTVVNILDKDLNAIDGVYDMVFANLRAPTLCGFRNLLENIVETENLLIFSGLKSEETDMVVDFYKKGGYFLYQSACEKGWGAICLVKGALLNDTAMCI</sequence>
<dbReference type="Pfam" id="PF06325">
    <property type="entry name" value="PrmA"/>
    <property type="match status" value="1"/>
</dbReference>
<dbReference type="PANTHER" id="PTHR43648">
    <property type="entry name" value="ELECTRON TRANSFER FLAVOPROTEIN BETA SUBUNIT LYSINE METHYLTRANSFERASE"/>
    <property type="match status" value="1"/>
</dbReference>
<evidence type="ECO:0000256" key="1">
    <source>
        <dbReference type="ARBA" id="ARBA00022603"/>
    </source>
</evidence>
<dbReference type="PANTHER" id="PTHR43648:SF1">
    <property type="entry name" value="ELECTRON TRANSFER FLAVOPROTEIN BETA SUBUNIT LYSINE METHYLTRANSFERASE"/>
    <property type="match status" value="1"/>
</dbReference>
<dbReference type="GO" id="GO:0008276">
    <property type="term" value="F:protein methyltransferase activity"/>
    <property type="evidence" value="ECO:0007669"/>
    <property type="project" value="TreeGrafter"/>
</dbReference>
<reference evidence="3 4" key="1">
    <citation type="submission" date="2019-11" db="EMBL/GenBank/DDBJ databases">
        <title>Comparative genomics of hydrocarbon-degrading Desulfosarcina strains.</title>
        <authorList>
            <person name="Watanabe M."/>
            <person name="Kojima H."/>
            <person name="Fukui M."/>
        </authorList>
    </citation>
    <scope>NUCLEOTIDE SEQUENCE [LARGE SCALE GENOMIC DNA]</scope>
    <source>
        <strain evidence="3 4">PL12</strain>
    </source>
</reference>
<organism evidence="3 4">
    <name type="scientific">Desulfosarcina alkanivorans</name>
    <dbReference type="NCBI Taxonomy" id="571177"/>
    <lineage>
        <taxon>Bacteria</taxon>
        <taxon>Pseudomonadati</taxon>
        <taxon>Thermodesulfobacteriota</taxon>
        <taxon>Desulfobacteria</taxon>
        <taxon>Desulfobacterales</taxon>
        <taxon>Desulfosarcinaceae</taxon>
        <taxon>Desulfosarcina</taxon>
    </lineage>
</organism>
<dbReference type="EMBL" id="AP021874">
    <property type="protein sequence ID" value="BBO70198.1"/>
    <property type="molecule type" value="Genomic_DNA"/>
</dbReference>
<dbReference type="Gene3D" id="3.40.50.150">
    <property type="entry name" value="Vaccinia Virus protein VP39"/>
    <property type="match status" value="1"/>
</dbReference>
<keyword evidence="4" id="KW-1185">Reference proteome</keyword>
<evidence type="ECO:0000256" key="2">
    <source>
        <dbReference type="ARBA" id="ARBA00022679"/>
    </source>
</evidence>
<dbReference type="AlphaFoldDB" id="A0A5K7YN08"/>
<dbReference type="Proteomes" id="UP000427906">
    <property type="component" value="Chromosome"/>
</dbReference>
<dbReference type="InterPro" id="IPR050078">
    <property type="entry name" value="Ribosomal_L11_MeTrfase_PrmA"/>
</dbReference>
<dbReference type="GO" id="GO:0032259">
    <property type="term" value="P:methylation"/>
    <property type="evidence" value="ECO:0007669"/>
    <property type="project" value="UniProtKB-KW"/>
</dbReference>
<proteinExistence type="predicted"/>
<dbReference type="KEGG" id="dalk:DSCA_41280"/>
<dbReference type="CDD" id="cd02440">
    <property type="entry name" value="AdoMet_MTases"/>
    <property type="match status" value="1"/>
</dbReference>
<keyword evidence="1" id="KW-0489">Methyltransferase</keyword>
<evidence type="ECO:0008006" key="5">
    <source>
        <dbReference type="Google" id="ProtNLM"/>
    </source>
</evidence>
<protein>
    <recommendedName>
        <fullName evidence="5">Ribosomal protein L11 methyltransferase</fullName>
    </recommendedName>
</protein>
<accession>A0A5K7YN08</accession>
<keyword evidence="2" id="KW-0808">Transferase</keyword>
<name>A0A5K7YN08_9BACT</name>